<dbReference type="InterPro" id="IPR036748">
    <property type="entry name" value="MTH938-like_sf"/>
</dbReference>
<dbReference type="eggNOG" id="ENOG502S704">
    <property type="taxonomic scope" value="Eukaryota"/>
</dbReference>
<dbReference type="GO" id="GO:0032981">
    <property type="term" value="P:mitochondrial respiratory chain complex I assembly"/>
    <property type="evidence" value="ECO:0007669"/>
    <property type="project" value="TreeGrafter"/>
</dbReference>
<protein>
    <submittedName>
        <fullName evidence="1">Similar to NADH dehydrogenase [ubiquinone] 1 alpha subcomplex assembly factor 3 acc. no. Q9JKL4</fullName>
    </submittedName>
</protein>
<evidence type="ECO:0000313" key="2">
    <source>
        <dbReference type="Proteomes" id="UP000018144"/>
    </source>
</evidence>
<dbReference type="PANTHER" id="PTHR21192:SF2">
    <property type="entry name" value="NADH DEHYDROGENASE [UBIQUINONE] 1 ALPHA SUBCOMPLEX ASSEMBLY FACTOR 3"/>
    <property type="match status" value="1"/>
</dbReference>
<dbReference type="PANTHER" id="PTHR21192">
    <property type="entry name" value="NUCLEAR PROTEIN E3-3"/>
    <property type="match status" value="1"/>
</dbReference>
<dbReference type="InterPro" id="IPR007523">
    <property type="entry name" value="NDUFAF3/AAMDC"/>
</dbReference>
<name>U4LF27_PYROM</name>
<dbReference type="Gene3D" id="3.40.1230.10">
    <property type="entry name" value="MTH938-like"/>
    <property type="match status" value="1"/>
</dbReference>
<keyword evidence="2" id="KW-1185">Reference proteome</keyword>
<dbReference type="EMBL" id="HF935466">
    <property type="protein sequence ID" value="CCX30724.1"/>
    <property type="molecule type" value="Genomic_DNA"/>
</dbReference>
<keyword evidence="1" id="KW-0830">Ubiquinone</keyword>
<organism evidence="1 2">
    <name type="scientific">Pyronema omphalodes (strain CBS 100304)</name>
    <name type="common">Pyronema confluens</name>
    <dbReference type="NCBI Taxonomy" id="1076935"/>
    <lineage>
        <taxon>Eukaryota</taxon>
        <taxon>Fungi</taxon>
        <taxon>Dikarya</taxon>
        <taxon>Ascomycota</taxon>
        <taxon>Pezizomycotina</taxon>
        <taxon>Pezizomycetes</taxon>
        <taxon>Pezizales</taxon>
        <taxon>Pyronemataceae</taxon>
        <taxon>Pyronema</taxon>
    </lineage>
</organism>
<accession>U4LF27</accession>
<dbReference type="GO" id="GO:0005743">
    <property type="term" value="C:mitochondrial inner membrane"/>
    <property type="evidence" value="ECO:0007669"/>
    <property type="project" value="TreeGrafter"/>
</dbReference>
<dbReference type="OMA" id="MDTTHAA"/>
<dbReference type="OrthoDB" id="20681at2759"/>
<gene>
    <name evidence="1" type="ORF">PCON_09091</name>
</gene>
<dbReference type="SUPFAM" id="SSF64076">
    <property type="entry name" value="MTH938-like"/>
    <property type="match status" value="1"/>
</dbReference>
<proteinExistence type="predicted"/>
<dbReference type="Proteomes" id="UP000018144">
    <property type="component" value="Unassembled WGS sequence"/>
</dbReference>
<evidence type="ECO:0000313" key="1">
    <source>
        <dbReference type="EMBL" id="CCX30724.1"/>
    </source>
</evidence>
<dbReference type="Pfam" id="PF04430">
    <property type="entry name" value="DUF498"/>
    <property type="match status" value="1"/>
</dbReference>
<reference evidence="1 2" key="1">
    <citation type="journal article" date="2013" name="PLoS Genet.">
        <title>The genome and development-dependent transcriptomes of Pyronema confluens: a window into fungal evolution.</title>
        <authorList>
            <person name="Traeger S."/>
            <person name="Altegoer F."/>
            <person name="Freitag M."/>
            <person name="Gabaldon T."/>
            <person name="Kempken F."/>
            <person name="Kumar A."/>
            <person name="Marcet-Houben M."/>
            <person name="Poggeler S."/>
            <person name="Stajich J.E."/>
            <person name="Nowrousian M."/>
        </authorList>
    </citation>
    <scope>NUCLEOTIDE SEQUENCE [LARGE SCALE GENOMIC DNA]</scope>
    <source>
        <strain evidence="2">CBS 100304</strain>
        <tissue evidence="1">Vegetative mycelium</tissue>
    </source>
</reference>
<sequence length="225" mass="24455">MLPLTRGLLRALPRATPLRIAPALTRAFHLTPPITRQVSVAASTEEMQAAKESRVTDPDIPTLDIISNLNVYSDIPAPASAIDTIYDDGFTFTSGLTFTDGSGCILIHNEAFKWRPTVKGDEIEAKAMKTGILELGKEVWGLLDVVTPKPELLIVGTGKRTLMLSKEDRERITELGIRMDVMDTTHAAAQYNLLATERPNGQVAAALLVDAFAEVKKKKGGFGKD</sequence>
<dbReference type="STRING" id="1076935.U4LF27"/>
<dbReference type="AlphaFoldDB" id="U4LF27"/>